<keyword evidence="3" id="KW-1185">Reference proteome</keyword>
<evidence type="ECO:0008006" key="4">
    <source>
        <dbReference type="Google" id="ProtNLM"/>
    </source>
</evidence>
<evidence type="ECO:0000313" key="2">
    <source>
        <dbReference type="EMBL" id="KXJ85458.1"/>
    </source>
</evidence>
<protein>
    <recommendedName>
        <fullName evidence="4">Apple domain-containing protein</fullName>
    </recommendedName>
</protein>
<organism evidence="2 3">
    <name type="scientific">Microdochium bolleyi</name>
    <dbReference type="NCBI Taxonomy" id="196109"/>
    <lineage>
        <taxon>Eukaryota</taxon>
        <taxon>Fungi</taxon>
        <taxon>Dikarya</taxon>
        <taxon>Ascomycota</taxon>
        <taxon>Pezizomycotina</taxon>
        <taxon>Sordariomycetes</taxon>
        <taxon>Xylariomycetidae</taxon>
        <taxon>Xylariales</taxon>
        <taxon>Microdochiaceae</taxon>
        <taxon>Microdochium</taxon>
    </lineage>
</organism>
<evidence type="ECO:0000256" key="1">
    <source>
        <dbReference type="SAM" id="SignalP"/>
    </source>
</evidence>
<dbReference type="AlphaFoldDB" id="A0A136IL06"/>
<feature type="signal peptide" evidence="1">
    <location>
        <begin position="1"/>
        <end position="18"/>
    </location>
</feature>
<gene>
    <name evidence="2" type="ORF">Micbo1qcDRAFT_180766</name>
</gene>
<feature type="chain" id="PRO_5007292764" description="Apple domain-containing protein" evidence="1">
    <location>
        <begin position="19"/>
        <end position="611"/>
    </location>
</feature>
<proteinExistence type="predicted"/>
<dbReference type="Proteomes" id="UP000070501">
    <property type="component" value="Unassembled WGS sequence"/>
</dbReference>
<evidence type="ECO:0000313" key="3">
    <source>
        <dbReference type="Proteomes" id="UP000070501"/>
    </source>
</evidence>
<reference evidence="3" key="1">
    <citation type="submission" date="2016-02" db="EMBL/GenBank/DDBJ databases">
        <title>Draft genome sequence of Microdochium bolleyi, a fungal endophyte of beachgrass.</title>
        <authorList>
            <consortium name="DOE Joint Genome Institute"/>
            <person name="David A.S."/>
            <person name="May G."/>
            <person name="Haridas S."/>
            <person name="Lim J."/>
            <person name="Wang M."/>
            <person name="Labutti K."/>
            <person name="Lipzen A."/>
            <person name="Barry K."/>
            <person name="Grigoriev I.V."/>
        </authorList>
    </citation>
    <scope>NUCLEOTIDE SEQUENCE [LARGE SCALE GENOMIC DNA]</scope>
    <source>
        <strain evidence="3">J235TASD1</strain>
    </source>
</reference>
<sequence>MLHKLVGVLLLGAVPVFGCGLDDRQYIRHPDYDDAGQACPITSGLPGYIGSSNFNNQGDAEVKTSCQSACNSYRDNNSINCNAYILQLVTGQPTMSGTLPLFNSWQCGFYTSLPAAPYDYSCDNSGTPPSSMVGIYRETVNSCFASTSSTEAASDYCSDYIGAQPGPVTVYSVTSTETPDVVTEIITDMSTITVTQTASAAETEYTDITETSVITESVTTITVKITTAVVVTSTAKDITKTSTTVKVVTPTTTLTKTVCKVNGRGLGGANANEITIEARRTIAPGNGPGFVKHVGPGPMTARHMPGDALFGRAAAPACLMQGGQSIPPSIISSACSCLFPATVSGMGELTITESASTTQETLAYTVTESDFTVATSFRTITILESAQELTTRTVVSTRLSTISIRATSVFTRTALRTDTKTTTTATKTVTKEVQQSSIPTFALYARPAGAKPGSTKWRVLTRKIGGVSNADPESRVIQYSRSAKTPPGSDGVTAAIVDGKLYVFSQTNTLKLYGLSIKLGTGPNKGRFVLGQQDDKTDTLTGCSVDKSTGVLSCKVTGGKPVQWQELGWPGAAAGDTRLMLGQIPAGGGKKYTPVMELVAADFGSVQVGCK</sequence>
<accession>A0A136IL06</accession>
<dbReference type="EMBL" id="KQ964281">
    <property type="protein sequence ID" value="KXJ85458.1"/>
    <property type="molecule type" value="Genomic_DNA"/>
</dbReference>
<name>A0A136IL06_9PEZI</name>
<dbReference type="InParanoid" id="A0A136IL06"/>
<keyword evidence="1" id="KW-0732">Signal</keyword>